<keyword evidence="4" id="KW-0624">Polysaccharide degradation</keyword>
<dbReference type="CDD" id="cd06548">
    <property type="entry name" value="GH18_chitinase"/>
    <property type="match status" value="1"/>
</dbReference>
<dbReference type="CDD" id="cd12215">
    <property type="entry name" value="ChiC_BD"/>
    <property type="match status" value="1"/>
</dbReference>
<evidence type="ECO:0000256" key="4">
    <source>
        <dbReference type="ARBA" id="ARBA00023024"/>
    </source>
</evidence>
<dbReference type="GO" id="GO:0006032">
    <property type="term" value="P:chitin catabolic process"/>
    <property type="evidence" value="ECO:0007669"/>
    <property type="project" value="UniProtKB-KW"/>
</dbReference>
<dbReference type="InterPro" id="IPR036573">
    <property type="entry name" value="CBM_sf_5/12"/>
</dbReference>
<evidence type="ECO:0000256" key="5">
    <source>
        <dbReference type="ARBA" id="ARBA00023277"/>
    </source>
</evidence>
<comment type="catalytic activity">
    <reaction evidence="1">
        <text>Random endo-hydrolysis of N-acetyl-beta-D-glucosaminide (1-&gt;4)-beta-linkages in chitin and chitodextrins.</text>
        <dbReference type="EC" id="3.2.1.14"/>
    </reaction>
</comment>
<dbReference type="SUPFAM" id="SSF51055">
    <property type="entry name" value="Carbohydrate binding domain"/>
    <property type="match status" value="1"/>
</dbReference>
<protein>
    <recommendedName>
        <fullName evidence="2">chitinase</fullName>
        <ecNumber evidence="2">3.2.1.14</ecNumber>
    </recommendedName>
</protein>
<dbReference type="SMART" id="SM00495">
    <property type="entry name" value="ChtBD3"/>
    <property type="match status" value="1"/>
</dbReference>
<dbReference type="STRING" id="758825.SAMN02982985_04548"/>
<dbReference type="PROSITE" id="PS01095">
    <property type="entry name" value="GH18_1"/>
    <property type="match status" value="1"/>
</dbReference>
<dbReference type="OrthoDB" id="9775889at2"/>
<dbReference type="GO" id="GO:0030246">
    <property type="term" value="F:carbohydrate binding"/>
    <property type="evidence" value="ECO:0007669"/>
    <property type="project" value="InterPro"/>
</dbReference>
<gene>
    <name evidence="12" type="ORF">SAMN02982985_04548</name>
</gene>
<reference evidence="12 13" key="1">
    <citation type="submission" date="2016-10" db="EMBL/GenBank/DDBJ databases">
        <authorList>
            <person name="de Groot N.N."/>
        </authorList>
    </citation>
    <scope>NUCLEOTIDE SEQUENCE [LARGE SCALE GENOMIC DNA]</scope>
    <source>
        <strain evidence="12 13">ATCC 43154</strain>
    </source>
</reference>
<dbReference type="InterPro" id="IPR029070">
    <property type="entry name" value="Chitinase_insertion_sf"/>
</dbReference>
<evidence type="ECO:0000256" key="10">
    <source>
        <dbReference type="SAM" id="SignalP"/>
    </source>
</evidence>
<dbReference type="Pfam" id="PF00704">
    <property type="entry name" value="Glyco_hydro_18"/>
    <property type="match status" value="1"/>
</dbReference>
<feature type="signal peptide" evidence="10">
    <location>
        <begin position="1"/>
        <end position="20"/>
    </location>
</feature>
<dbReference type="AlphaFoldDB" id="A0A1I4RZG6"/>
<dbReference type="InterPro" id="IPR001579">
    <property type="entry name" value="Glyco_hydro_18_chit_AS"/>
</dbReference>
<comment type="similarity">
    <text evidence="8">Belongs to the glycosyl hydrolase 18 family.</text>
</comment>
<dbReference type="Gene3D" id="3.10.50.10">
    <property type="match status" value="1"/>
</dbReference>
<keyword evidence="6 7" id="KW-0326">Glycosidase</keyword>
<organism evidence="12 13">
    <name type="scientific">Rugamonas rubra</name>
    <dbReference type="NCBI Taxonomy" id="758825"/>
    <lineage>
        <taxon>Bacteria</taxon>
        <taxon>Pseudomonadati</taxon>
        <taxon>Pseudomonadota</taxon>
        <taxon>Betaproteobacteria</taxon>
        <taxon>Burkholderiales</taxon>
        <taxon>Oxalobacteraceae</taxon>
        <taxon>Telluria group</taxon>
        <taxon>Rugamonas</taxon>
    </lineage>
</organism>
<feature type="compositionally biased region" description="Pro residues" evidence="9">
    <location>
        <begin position="96"/>
        <end position="129"/>
    </location>
</feature>
<feature type="region of interest" description="Disordered" evidence="9">
    <location>
        <begin position="81"/>
        <end position="131"/>
    </location>
</feature>
<keyword evidence="13" id="KW-1185">Reference proteome</keyword>
<dbReference type="PROSITE" id="PS51910">
    <property type="entry name" value="GH18_2"/>
    <property type="match status" value="1"/>
</dbReference>
<evidence type="ECO:0000256" key="3">
    <source>
        <dbReference type="ARBA" id="ARBA00022801"/>
    </source>
</evidence>
<dbReference type="GO" id="GO:0005576">
    <property type="term" value="C:extracellular region"/>
    <property type="evidence" value="ECO:0007669"/>
    <property type="project" value="InterPro"/>
</dbReference>
<dbReference type="InterPro" id="IPR011583">
    <property type="entry name" value="Chitinase_II/V-like_cat"/>
</dbReference>
<dbReference type="SMART" id="SM00636">
    <property type="entry name" value="Glyco_18"/>
    <property type="match status" value="1"/>
</dbReference>
<dbReference type="Gene3D" id="2.10.10.20">
    <property type="entry name" value="Carbohydrate-binding module superfamily 5/12"/>
    <property type="match status" value="1"/>
</dbReference>
<dbReference type="SUPFAM" id="SSF54556">
    <property type="entry name" value="Chitinase insertion domain"/>
    <property type="match status" value="1"/>
</dbReference>
<sequence>MHYQKTATGLITALVGAMLAGCGGGGADQQTPANKLLAQGATLADSCAAWVANQVYTAGNCVSYQGKLYTAKWWTQGNVPGTEQWGPWAESGVTPTPTPTPTPPTPTPTPTPPTPTPTPTPPTPTPTPTPIGGREIGSYFAQWGVYGRGYEVADIHTTKTPVNGVQTSVADQLSFINYAFGNVYAKNGGYECDMVTRTETGNESPPPASAGTGGDAFADYQRQPARTVDGKTIPWDAKLTGNFAQLKLLKAAHPNLRVFISLGGWTWSKQFSAAAKTDALRKQLARSCVKQFIAGDLPLQDGRGGPGAAKGVFDGIDIDWEYPGGGGQPYNTVDTVNDKHNFTLLMAEFRAQLDAQGAIDGKRYALTAAIGAGAEKIAQTEPALYSQYMDWVNVMTYDFHGGWENTTNFHSPLYHDPADPATGNLAKYNTHDGISALVAAGMPRNKILLGVPFYGRGWKGVAAGPNGNGLYQATAGGAAGTYEAGIDDYKVLKNKVGTRWYHPATKQLFLLTSGGEWWSYDDESVIGVKMQYMRDQGLRGAFSWELDGDASGALTSEVWKGR</sequence>
<evidence type="ECO:0000256" key="6">
    <source>
        <dbReference type="ARBA" id="ARBA00023295"/>
    </source>
</evidence>
<proteinExistence type="inferred from homology"/>
<evidence type="ECO:0000313" key="12">
    <source>
        <dbReference type="EMBL" id="SFM57706.1"/>
    </source>
</evidence>
<accession>A0A1I4RZG6</accession>
<dbReference type="PANTHER" id="PTHR11177:SF317">
    <property type="entry name" value="CHITINASE 12-RELATED"/>
    <property type="match status" value="1"/>
</dbReference>
<dbReference type="RefSeq" id="WP_093389999.1">
    <property type="nucleotide sequence ID" value="NZ_FOTW01000024.1"/>
</dbReference>
<keyword evidence="10" id="KW-0732">Signal</keyword>
<name>A0A1I4RZG6_9BURK</name>
<evidence type="ECO:0000256" key="1">
    <source>
        <dbReference type="ARBA" id="ARBA00000822"/>
    </source>
</evidence>
<keyword evidence="5" id="KW-0119">Carbohydrate metabolism</keyword>
<dbReference type="Pfam" id="PF02839">
    <property type="entry name" value="CBM_5_12"/>
    <property type="match status" value="1"/>
</dbReference>
<evidence type="ECO:0000256" key="7">
    <source>
        <dbReference type="RuleBase" id="RU000489"/>
    </source>
</evidence>
<feature type="domain" description="GH18" evidence="11">
    <location>
        <begin position="134"/>
        <end position="562"/>
    </location>
</feature>
<evidence type="ECO:0000256" key="9">
    <source>
        <dbReference type="SAM" id="MobiDB-lite"/>
    </source>
</evidence>
<dbReference type="GO" id="GO:0008061">
    <property type="term" value="F:chitin binding"/>
    <property type="evidence" value="ECO:0007669"/>
    <property type="project" value="InterPro"/>
</dbReference>
<dbReference type="PANTHER" id="PTHR11177">
    <property type="entry name" value="CHITINASE"/>
    <property type="match status" value="1"/>
</dbReference>
<evidence type="ECO:0000259" key="11">
    <source>
        <dbReference type="PROSITE" id="PS51910"/>
    </source>
</evidence>
<keyword evidence="3 7" id="KW-0378">Hydrolase</keyword>
<dbReference type="GO" id="GO:0005975">
    <property type="term" value="P:carbohydrate metabolic process"/>
    <property type="evidence" value="ECO:0007669"/>
    <property type="project" value="InterPro"/>
</dbReference>
<dbReference type="InterPro" id="IPR017853">
    <property type="entry name" value="GH"/>
</dbReference>
<dbReference type="InterPro" id="IPR003610">
    <property type="entry name" value="CBM5/12"/>
</dbReference>
<feature type="chain" id="PRO_5011733692" description="chitinase" evidence="10">
    <location>
        <begin position="21"/>
        <end position="562"/>
    </location>
</feature>
<evidence type="ECO:0000256" key="2">
    <source>
        <dbReference type="ARBA" id="ARBA00012729"/>
    </source>
</evidence>
<dbReference type="Proteomes" id="UP000199470">
    <property type="component" value="Unassembled WGS sequence"/>
</dbReference>
<dbReference type="Gene3D" id="3.20.20.80">
    <property type="entry name" value="Glycosidases"/>
    <property type="match status" value="1"/>
</dbReference>
<dbReference type="SUPFAM" id="SSF51445">
    <property type="entry name" value="(Trans)glycosidases"/>
    <property type="match status" value="1"/>
</dbReference>
<dbReference type="InterPro" id="IPR050314">
    <property type="entry name" value="Glycosyl_Hydrlase_18"/>
</dbReference>
<evidence type="ECO:0000313" key="13">
    <source>
        <dbReference type="Proteomes" id="UP000199470"/>
    </source>
</evidence>
<dbReference type="GO" id="GO:0008843">
    <property type="term" value="F:endochitinase activity"/>
    <property type="evidence" value="ECO:0007669"/>
    <property type="project" value="UniProtKB-EC"/>
</dbReference>
<dbReference type="PRINTS" id="PR01217">
    <property type="entry name" value="PRICHEXTENSN"/>
</dbReference>
<evidence type="ECO:0000256" key="8">
    <source>
        <dbReference type="RuleBase" id="RU004453"/>
    </source>
</evidence>
<dbReference type="EC" id="3.2.1.14" evidence="2"/>
<dbReference type="PROSITE" id="PS51257">
    <property type="entry name" value="PROKAR_LIPOPROTEIN"/>
    <property type="match status" value="1"/>
</dbReference>
<keyword evidence="4" id="KW-0146">Chitin degradation</keyword>
<dbReference type="EMBL" id="FOTW01000024">
    <property type="protein sequence ID" value="SFM57706.1"/>
    <property type="molecule type" value="Genomic_DNA"/>
</dbReference>
<dbReference type="InterPro" id="IPR001223">
    <property type="entry name" value="Glyco_hydro18_cat"/>
</dbReference>